<evidence type="ECO:0000313" key="13">
    <source>
        <dbReference type="EMBL" id="CEL01788.1"/>
    </source>
</evidence>
<dbReference type="InterPro" id="IPR036691">
    <property type="entry name" value="Endo/exonu/phosph_ase_sf"/>
</dbReference>
<evidence type="ECO:0000256" key="7">
    <source>
        <dbReference type="ARBA" id="ARBA00022801"/>
    </source>
</evidence>
<evidence type="ECO:0000256" key="5">
    <source>
        <dbReference type="ARBA" id="ARBA00022723"/>
    </source>
</evidence>
<dbReference type="InterPro" id="IPR005135">
    <property type="entry name" value="Endo/exonuclease/phosphatase"/>
</dbReference>
<comment type="cofactor">
    <cofactor evidence="2">
        <name>Mg(2+)</name>
        <dbReference type="ChEBI" id="CHEBI:18420"/>
    </cofactor>
</comment>
<dbReference type="PANTHER" id="PTHR15822:SF4">
    <property type="entry name" value="TYROSYL-DNA PHOSPHODIESTERASE 2"/>
    <property type="match status" value="1"/>
</dbReference>
<dbReference type="Gene3D" id="3.60.10.10">
    <property type="entry name" value="Endonuclease/exonuclease/phosphatase"/>
    <property type="match status" value="1"/>
</dbReference>
<evidence type="ECO:0000256" key="10">
    <source>
        <dbReference type="ARBA" id="ARBA00023242"/>
    </source>
</evidence>
<keyword evidence="9" id="KW-0234">DNA repair</keyword>
<name>A0A0U5C2R5_ASPCI</name>
<feature type="compositionally biased region" description="Acidic residues" evidence="11">
    <location>
        <begin position="344"/>
        <end position="357"/>
    </location>
</feature>
<evidence type="ECO:0000256" key="3">
    <source>
        <dbReference type="ARBA" id="ARBA00004322"/>
    </source>
</evidence>
<sequence length="383" mass="42336">MASPFFLNISTHSLTPDRPNLQPFYYFHPAAVPPQWRPVSSSAGINPNHHHQQEHPQTQPNPTLHLLTWNIDFQVPYPVQRMTAALHHLHTILTSHNNTTTTSATVILFQEMTPSTLDVIQSTPWIRDNFYITDLSPARWRMSSYGTTTLIDRRLDIKRVFRVPYAVSYMRRDGLFVDIGLEWSSTTSTSATGGGGGEERILRLCNTHLESLASGTPRRPVQMHLASRFMHGLDESGLPSPHAAILAGDLNAFAPEDLALPESCGLRDAFLVLGGVEETEESYTWGKQNTGWLVGRFPDARLDKVLFCGGAEVEKLGRIGVGVRVRVGGDGDAESEGGVGSGGEFEDNEEEEEEEEDVWVTDHYGLEAEFVITTVTPDAVSAT</sequence>
<evidence type="ECO:0000256" key="8">
    <source>
        <dbReference type="ARBA" id="ARBA00022842"/>
    </source>
</evidence>
<dbReference type="OMA" id="TWNIDFQ"/>
<organism evidence="13 14">
    <name type="scientific">Aspergillus calidoustus</name>
    <dbReference type="NCBI Taxonomy" id="454130"/>
    <lineage>
        <taxon>Eukaryota</taxon>
        <taxon>Fungi</taxon>
        <taxon>Dikarya</taxon>
        <taxon>Ascomycota</taxon>
        <taxon>Pezizomycotina</taxon>
        <taxon>Eurotiomycetes</taxon>
        <taxon>Eurotiomycetidae</taxon>
        <taxon>Eurotiales</taxon>
        <taxon>Aspergillaceae</taxon>
        <taxon>Aspergillus</taxon>
        <taxon>Aspergillus subgen. Nidulantes</taxon>
    </lineage>
</organism>
<dbReference type="GO" id="GO:0005737">
    <property type="term" value="C:cytoplasm"/>
    <property type="evidence" value="ECO:0007669"/>
    <property type="project" value="TreeGrafter"/>
</dbReference>
<dbReference type="STRING" id="454130.A0A0U5C2R5"/>
<keyword evidence="10" id="KW-0539">Nucleus</keyword>
<dbReference type="GO" id="GO:0004518">
    <property type="term" value="F:nuclease activity"/>
    <property type="evidence" value="ECO:0007669"/>
    <property type="project" value="UniProtKB-KW"/>
</dbReference>
<dbReference type="OrthoDB" id="9975959at2759"/>
<comment type="subcellular location">
    <subcellularLocation>
        <location evidence="3">Nucleus</location>
        <location evidence="3">PML body</location>
    </subcellularLocation>
</comment>
<dbReference type="SUPFAM" id="SSF56219">
    <property type="entry name" value="DNase I-like"/>
    <property type="match status" value="1"/>
</dbReference>
<evidence type="ECO:0000256" key="6">
    <source>
        <dbReference type="ARBA" id="ARBA00022763"/>
    </source>
</evidence>
<proteinExistence type="predicted"/>
<dbReference type="CDD" id="cd09080">
    <property type="entry name" value="TDP2"/>
    <property type="match status" value="1"/>
</dbReference>
<keyword evidence="7" id="KW-0378">Hydrolase</keyword>
<evidence type="ECO:0000256" key="2">
    <source>
        <dbReference type="ARBA" id="ARBA00001946"/>
    </source>
</evidence>
<evidence type="ECO:0000256" key="1">
    <source>
        <dbReference type="ARBA" id="ARBA00001936"/>
    </source>
</evidence>
<reference evidence="14" key="1">
    <citation type="journal article" date="2016" name="Genome Announc.">
        <title>Draft genome sequences of fungus Aspergillus calidoustus.</title>
        <authorList>
            <person name="Horn F."/>
            <person name="Linde J."/>
            <person name="Mattern D.J."/>
            <person name="Walther G."/>
            <person name="Guthke R."/>
            <person name="Scherlach K."/>
            <person name="Martin K."/>
            <person name="Brakhage A.A."/>
            <person name="Petzke L."/>
            <person name="Valiante V."/>
        </authorList>
    </citation>
    <scope>NUCLEOTIDE SEQUENCE [LARGE SCALE GENOMIC DNA]</scope>
    <source>
        <strain evidence="14">SF006504</strain>
    </source>
</reference>
<dbReference type="GO" id="GO:0003697">
    <property type="term" value="F:single-stranded DNA binding"/>
    <property type="evidence" value="ECO:0007669"/>
    <property type="project" value="TreeGrafter"/>
</dbReference>
<dbReference type="InterPro" id="IPR051547">
    <property type="entry name" value="TDP2-like"/>
</dbReference>
<dbReference type="GO" id="GO:0046872">
    <property type="term" value="F:metal ion binding"/>
    <property type="evidence" value="ECO:0007669"/>
    <property type="project" value="UniProtKB-KW"/>
</dbReference>
<keyword evidence="6" id="KW-0227">DNA damage</keyword>
<keyword evidence="14" id="KW-1185">Reference proteome</keyword>
<feature type="region of interest" description="Disordered" evidence="11">
    <location>
        <begin position="38"/>
        <end position="61"/>
    </location>
</feature>
<evidence type="ECO:0000256" key="9">
    <source>
        <dbReference type="ARBA" id="ARBA00023204"/>
    </source>
</evidence>
<protein>
    <recommendedName>
        <fullName evidence="12">Endonuclease/exonuclease/phosphatase domain-containing protein</fullName>
    </recommendedName>
</protein>
<dbReference type="GO" id="GO:0006302">
    <property type="term" value="P:double-strand break repair"/>
    <property type="evidence" value="ECO:0007669"/>
    <property type="project" value="TreeGrafter"/>
</dbReference>
<feature type="region of interest" description="Disordered" evidence="11">
    <location>
        <begin position="329"/>
        <end position="357"/>
    </location>
</feature>
<comment type="cofactor">
    <cofactor evidence="1">
        <name>Mn(2+)</name>
        <dbReference type="ChEBI" id="CHEBI:29035"/>
    </cofactor>
</comment>
<dbReference type="PANTHER" id="PTHR15822">
    <property type="entry name" value="TRAF AND TNF RECEPTOR-ASSOCIATED PROTEIN"/>
    <property type="match status" value="1"/>
</dbReference>
<dbReference type="AlphaFoldDB" id="A0A0U5C2R5"/>
<evidence type="ECO:0000313" key="14">
    <source>
        <dbReference type="Proteomes" id="UP000054771"/>
    </source>
</evidence>
<keyword evidence="5" id="KW-0479">Metal-binding</keyword>
<evidence type="ECO:0000259" key="12">
    <source>
        <dbReference type="Pfam" id="PF03372"/>
    </source>
</evidence>
<evidence type="ECO:0000256" key="4">
    <source>
        <dbReference type="ARBA" id="ARBA00022722"/>
    </source>
</evidence>
<dbReference type="Pfam" id="PF03372">
    <property type="entry name" value="Exo_endo_phos"/>
    <property type="match status" value="1"/>
</dbReference>
<gene>
    <name evidence="13" type="ORF">ASPCAL01366</name>
</gene>
<keyword evidence="4" id="KW-0540">Nuclease</keyword>
<keyword evidence="8" id="KW-0460">Magnesium</keyword>
<dbReference type="GO" id="GO:0070260">
    <property type="term" value="F:5'-tyrosyl-DNA phosphodiesterase activity"/>
    <property type="evidence" value="ECO:0007669"/>
    <property type="project" value="TreeGrafter"/>
</dbReference>
<feature type="domain" description="Endonuclease/exonuclease/phosphatase" evidence="12">
    <location>
        <begin position="67"/>
        <end position="363"/>
    </location>
</feature>
<evidence type="ECO:0000256" key="11">
    <source>
        <dbReference type="SAM" id="MobiDB-lite"/>
    </source>
</evidence>
<dbReference type="EMBL" id="CDMC01000001">
    <property type="protein sequence ID" value="CEL01788.1"/>
    <property type="molecule type" value="Genomic_DNA"/>
</dbReference>
<dbReference type="Proteomes" id="UP000054771">
    <property type="component" value="Unassembled WGS sequence"/>
</dbReference>
<accession>A0A0U5C2R5</accession>